<keyword evidence="1" id="KW-1133">Transmembrane helix</keyword>
<reference evidence="2 3" key="1">
    <citation type="submission" date="2018-06" db="EMBL/GenBank/DDBJ databases">
        <title>Genomic Encyclopedia of Type Strains, Phase I: the one thousand microbial genomes (KMG-I) project.</title>
        <authorList>
            <person name="Kyrpides N."/>
        </authorList>
    </citation>
    <scope>NUCLEOTIDE SEQUENCE [LARGE SCALE GENOMIC DNA]</scope>
    <source>
        <strain evidence="2 3">DSM 19573</strain>
    </source>
</reference>
<organism evidence="2 3">
    <name type="scientific">Ruminiclostridium sufflavum DSM 19573</name>
    <dbReference type="NCBI Taxonomy" id="1121337"/>
    <lineage>
        <taxon>Bacteria</taxon>
        <taxon>Bacillati</taxon>
        <taxon>Bacillota</taxon>
        <taxon>Clostridia</taxon>
        <taxon>Eubacteriales</taxon>
        <taxon>Oscillospiraceae</taxon>
        <taxon>Ruminiclostridium</taxon>
    </lineage>
</organism>
<keyword evidence="1" id="KW-0812">Transmembrane</keyword>
<name>A0A318XH30_9FIRM</name>
<feature type="transmembrane region" description="Helical" evidence="1">
    <location>
        <begin position="21"/>
        <end position="39"/>
    </location>
</feature>
<dbReference type="OrthoDB" id="3174166at2"/>
<feature type="transmembrane region" description="Helical" evidence="1">
    <location>
        <begin position="45"/>
        <end position="65"/>
    </location>
</feature>
<evidence type="ECO:0008006" key="4">
    <source>
        <dbReference type="Google" id="ProtNLM"/>
    </source>
</evidence>
<keyword evidence="3" id="KW-1185">Reference proteome</keyword>
<evidence type="ECO:0000313" key="3">
    <source>
        <dbReference type="Proteomes" id="UP000248132"/>
    </source>
</evidence>
<sequence length="136" mass="16423">MGNFKYKLSRFMYGRYGQDQLYYAFIIMGFILIIFNMFIKSVVISVALWLILILATLRAFSKNLYRRRIENERFMKIWSPVKAKGLLTLRRISEIKTHRFRKCPSCKKVLRLPRRRGKHTVNCPCCHNDFKMHIWL</sequence>
<protein>
    <recommendedName>
        <fullName evidence="4">Zn-finger containing protein</fullName>
    </recommendedName>
</protein>
<keyword evidence="1" id="KW-0472">Membrane</keyword>
<gene>
    <name evidence="2" type="ORF">LY28_03158</name>
</gene>
<accession>A0A318XH30</accession>
<dbReference type="Proteomes" id="UP000248132">
    <property type="component" value="Unassembled WGS sequence"/>
</dbReference>
<evidence type="ECO:0000256" key="1">
    <source>
        <dbReference type="SAM" id="Phobius"/>
    </source>
</evidence>
<proteinExistence type="predicted"/>
<dbReference type="AlphaFoldDB" id="A0A318XH30"/>
<dbReference type="RefSeq" id="WP_110463131.1">
    <property type="nucleotide sequence ID" value="NZ_QKMR01000023.1"/>
</dbReference>
<evidence type="ECO:0000313" key="2">
    <source>
        <dbReference type="EMBL" id="PYG85739.1"/>
    </source>
</evidence>
<dbReference type="EMBL" id="QKMR01000023">
    <property type="protein sequence ID" value="PYG85739.1"/>
    <property type="molecule type" value="Genomic_DNA"/>
</dbReference>
<comment type="caution">
    <text evidence="2">The sequence shown here is derived from an EMBL/GenBank/DDBJ whole genome shotgun (WGS) entry which is preliminary data.</text>
</comment>